<keyword evidence="6" id="KW-1185">Reference proteome</keyword>
<dbReference type="InterPro" id="IPR036397">
    <property type="entry name" value="RNaseH_sf"/>
</dbReference>
<feature type="region of interest" description="Disordered" evidence="2">
    <location>
        <begin position="81"/>
        <end position="114"/>
    </location>
</feature>
<sequence length="1625" mass="184981">MRNKRPRNADEPKATVKETWASILPQQCHRLITSMPRRIEAVVKAKGAPTNSEKEQLAEEDEDDLKEVLDLRKIAVQLLQQEQQNRIPPRSDSWRSNNSPGGWGNRGKTGGGMEGQVHVEQVGLDRGAGTDSEALEDLDHGVVADKAEVACNPVTSIHALRGTETNSDRRNTREIKRNKASAFNTNTTEQSDKRTITKTLTGSPCTMCQGTHQLHKCHDLLKMSLENRKKHVKENRLCYGCLKQGHSAKDCKRRLTCDTCTRRHPTCLHDETYRDGLQRETRASTNYAARDGSPETATAMSLNVARSEQSVSTSMIVPVWLSTTTNPRKEKLVYALLDTQSDTVFVDQEVTHELQADVCPVKLKLTTMMGRNAVVSSGKVSDLLVRGYNSATVIKLPTAYTKDYIPANREHIPTCETAKQWSHLLSIVDEVPPLLSCEVSLLIGYTCPRALAPKQVILGKGNEPYAIHTDLGWSIVGNSIPCNETDSVSSLCHRITVKEIPPSTPADAIRALERDFKETDGKEKTVSQEDLVFLQKLEHGITQTENGHFEMPLPFKERPQMPNNRQLAETRLNQLKRKFMKDENYKRDYMNYMNDIIKRGDAEKTDDSGPPGETWYIPHHGIYHPKKPERLRVVFDCSAKHKGTCLNEHLLNGPDMINNLTGVLVRFRQHQVALMCDIEKMFHQFQVKENDRNYLRFVWWKDGDMNSQPQVYRMTVHLFGAVSSPGCANYGLKHLAKENSSAYPAGSQFIARDFYVDDGVTSAETVKDAIRLAKEARELCAKGGLRLHKFVSNNSEVLKSIPASEHATDTKTKDLTFNETQTERALGIYWNVEKDSFTFNITLKDQPPTRRGILSTVAAIYDPLGFIAPYVLKGKGILQEMCRQGTDWDDPLPECLKPRWECWKGDLHNLKNVQINRCYVPADFGEVVKREIHHFSDASTTGYGQCSYLRLINKREDVHCTFLMGKARVSPTKVTTIPRLELTAATVSVAVSNTLREALLYDNVEEFFWTDSKVTLGYINNDARRFHTFVANRVQKIRNSTSLQQWFYVPTSKNPADMASRGTSVTELLSSNWLTGPHFLWEKKIQLPTKETIVLTVGDPEVRKVQTLSTETVEQTSLSDRLTKFSSWSRAVRAVARLRRYVLKDKSRTLTTVTERQNTETVIIKDLQRQAYQNEIETLNKGKQLSKNNKMYNLDVLLDKDNVLKVGGRLHHSSLPCSFKHPTIIPREHHITKLIIAHCHERVNHQGKGFTMNEIRANGYWIPKLSQTVASYIRQCVFCRKQRRPVEGQKMRDLPTERIEHSPPFTYCGMDVFGPFLTKQARKEYKRYGLLFTCFYSRAIHVEMLEDLSTDTFINGLRCFIALRGSVRQIKCDQGTNFVGAKNELSAAQSKIDTDKLTTFLAETQCDFVLNTPHASHAGGVWERQIRTVRNVLNATLALAPGRLTDSSLRTFLYEAAAIVNSRPLTTDNLNDPNSLEPLTPNHLVTLKPSTPLPPSGQFVKEDLYARKRWRQVQYLLEQFWSRWKGEYLQNIMVRQKWHKPKRNMQIGDIVMDKDEMQPRSQWKLGRILDTVKDTDGLVRKVKIGFADRNLTKKGQRVNKMSVVERPVHKLVLLLEDRERQTYNA</sequence>
<dbReference type="InterPro" id="IPR001878">
    <property type="entry name" value="Znf_CCHC"/>
</dbReference>
<dbReference type="Gene3D" id="1.10.340.70">
    <property type="match status" value="1"/>
</dbReference>
<dbReference type="EMBL" id="JACTAM010002120">
    <property type="protein sequence ID" value="KAI2646006.1"/>
    <property type="molecule type" value="Genomic_DNA"/>
</dbReference>
<dbReference type="InterPro" id="IPR008042">
    <property type="entry name" value="Retrotrans_Pao"/>
</dbReference>
<dbReference type="Gene3D" id="3.30.420.10">
    <property type="entry name" value="Ribonuclease H-like superfamily/Ribonuclease H"/>
    <property type="match status" value="2"/>
</dbReference>
<comment type="caution">
    <text evidence="5">The sequence shown here is derived from an EMBL/GenBank/DDBJ whole genome shotgun (WGS) entry which is preliminary data.</text>
</comment>
<evidence type="ECO:0000256" key="2">
    <source>
        <dbReference type="SAM" id="MobiDB-lite"/>
    </source>
</evidence>
<name>A0ABQ8L734_LABRO</name>
<dbReference type="PANTHER" id="PTHR47331">
    <property type="entry name" value="PHD-TYPE DOMAIN-CONTAINING PROTEIN"/>
    <property type="match status" value="1"/>
</dbReference>
<feature type="compositionally biased region" description="Gly residues" evidence="2">
    <location>
        <begin position="101"/>
        <end position="114"/>
    </location>
</feature>
<evidence type="ECO:0000259" key="3">
    <source>
        <dbReference type="PROSITE" id="PS50158"/>
    </source>
</evidence>
<accession>A0ABQ8L734</accession>
<dbReference type="InterPro" id="IPR041588">
    <property type="entry name" value="Integrase_H2C2"/>
</dbReference>
<dbReference type="Gene3D" id="3.10.10.10">
    <property type="entry name" value="HIV Type 1 Reverse Transcriptase, subunit A, domain 1"/>
    <property type="match status" value="1"/>
</dbReference>
<feature type="domain" description="CCHC-type" evidence="3">
    <location>
        <begin position="238"/>
        <end position="253"/>
    </location>
</feature>
<dbReference type="Pfam" id="PF05380">
    <property type="entry name" value="Peptidase_A17"/>
    <property type="match status" value="1"/>
</dbReference>
<dbReference type="Pfam" id="PF17921">
    <property type="entry name" value="Integrase_H2C2"/>
    <property type="match status" value="1"/>
</dbReference>
<gene>
    <name evidence="5" type="ORF">H4Q32_027951</name>
</gene>
<dbReference type="CDD" id="cd01644">
    <property type="entry name" value="RT_pepA17"/>
    <property type="match status" value="1"/>
</dbReference>
<dbReference type="PROSITE" id="PS50994">
    <property type="entry name" value="INTEGRASE"/>
    <property type="match status" value="1"/>
</dbReference>
<dbReference type="Gene3D" id="3.30.70.270">
    <property type="match status" value="1"/>
</dbReference>
<keyword evidence="1" id="KW-0862">Zinc</keyword>
<keyword evidence="1" id="KW-0479">Metal-binding</keyword>
<protein>
    <submittedName>
        <fullName evidence="5">Leucine-rich repeat and calponin homology domain-containing protein 2</fullName>
    </submittedName>
</protein>
<dbReference type="InterPro" id="IPR001584">
    <property type="entry name" value="Integrase_cat-core"/>
</dbReference>
<dbReference type="PROSITE" id="PS50158">
    <property type="entry name" value="ZF_CCHC"/>
    <property type="match status" value="1"/>
</dbReference>
<dbReference type="InterPro" id="IPR043128">
    <property type="entry name" value="Rev_trsase/Diguanyl_cyclase"/>
</dbReference>
<proteinExistence type="predicted"/>
<dbReference type="InterPro" id="IPR043502">
    <property type="entry name" value="DNA/RNA_pol_sf"/>
</dbReference>
<organism evidence="5 6">
    <name type="scientific">Labeo rohita</name>
    <name type="common">Indian major carp</name>
    <name type="synonym">Cyprinus rohita</name>
    <dbReference type="NCBI Taxonomy" id="84645"/>
    <lineage>
        <taxon>Eukaryota</taxon>
        <taxon>Metazoa</taxon>
        <taxon>Chordata</taxon>
        <taxon>Craniata</taxon>
        <taxon>Vertebrata</taxon>
        <taxon>Euteleostomi</taxon>
        <taxon>Actinopterygii</taxon>
        <taxon>Neopterygii</taxon>
        <taxon>Teleostei</taxon>
        <taxon>Ostariophysi</taxon>
        <taxon>Cypriniformes</taxon>
        <taxon>Cyprinidae</taxon>
        <taxon>Labeoninae</taxon>
        <taxon>Labeonini</taxon>
        <taxon>Labeo</taxon>
    </lineage>
</organism>
<dbReference type="InterPro" id="IPR012337">
    <property type="entry name" value="RNaseH-like_sf"/>
</dbReference>
<evidence type="ECO:0000259" key="4">
    <source>
        <dbReference type="PROSITE" id="PS50994"/>
    </source>
</evidence>
<reference evidence="5 6" key="1">
    <citation type="submission" date="2022-01" db="EMBL/GenBank/DDBJ databases">
        <title>A high-quality chromosome-level genome assembly of rohu carp, Labeo rohita.</title>
        <authorList>
            <person name="Arick M.A. II"/>
            <person name="Hsu C.-Y."/>
            <person name="Magbanua Z."/>
            <person name="Pechanova O."/>
            <person name="Grover C."/>
            <person name="Miller E."/>
            <person name="Thrash A."/>
            <person name="Ezzel L."/>
            <person name="Alam S."/>
            <person name="Benzie J."/>
            <person name="Hamilton M."/>
            <person name="Karsi A."/>
            <person name="Lawrence M.L."/>
            <person name="Peterson D.G."/>
        </authorList>
    </citation>
    <scope>NUCLEOTIDE SEQUENCE [LARGE SCALE GENOMIC DNA]</scope>
    <source>
        <strain evidence="6">BAU-BD-2019</strain>
        <tissue evidence="5">Blood</tissue>
    </source>
</reference>
<evidence type="ECO:0000313" key="6">
    <source>
        <dbReference type="Proteomes" id="UP000830375"/>
    </source>
</evidence>
<evidence type="ECO:0000313" key="5">
    <source>
        <dbReference type="EMBL" id="KAI2646006.1"/>
    </source>
</evidence>
<dbReference type="Proteomes" id="UP000830375">
    <property type="component" value="Unassembled WGS sequence"/>
</dbReference>
<evidence type="ECO:0000256" key="1">
    <source>
        <dbReference type="PROSITE-ProRule" id="PRU00047"/>
    </source>
</evidence>
<keyword evidence="1" id="KW-0863">Zinc-finger</keyword>
<dbReference type="PANTHER" id="PTHR47331:SF5">
    <property type="entry name" value="RIBONUCLEASE H"/>
    <property type="match status" value="1"/>
</dbReference>
<dbReference type="Pfam" id="PF18701">
    <property type="entry name" value="DUF5641"/>
    <property type="match status" value="1"/>
</dbReference>
<dbReference type="InterPro" id="IPR040676">
    <property type="entry name" value="DUF5641"/>
</dbReference>
<feature type="domain" description="Integrase catalytic" evidence="4">
    <location>
        <begin position="1299"/>
        <end position="1489"/>
    </location>
</feature>
<dbReference type="SUPFAM" id="SSF56672">
    <property type="entry name" value="DNA/RNA polymerases"/>
    <property type="match status" value="1"/>
</dbReference>
<dbReference type="SUPFAM" id="SSF53098">
    <property type="entry name" value="Ribonuclease H-like"/>
    <property type="match status" value="1"/>
</dbReference>